<protein>
    <submittedName>
        <fullName evidence="3">YceI</fullName>
    </submittedName>
</protein>
<evidence type="ECO:0000256" key="1">
    <source>
        <dbReference type="SAM" id="SignalP"/>
    </source>
</evidence>
<evidence type="ECO:0000259" key="2">
    <source>
        <dbReference type="SMART" id="SM00867"/>
    </source>
</evidence>
<evidence type="ECO:0000313" key="4">
    <source>
        <dbReference type="Proteomes" id="UP000003053"/>
    </source>
</evidence>
<feature type="domain" description="Lipid/polyisoprenoid-binding YceI-like" evidence="2">
    <location>
        <begin position="21"/>
        <end position="180"/>
    </location>
</feature>
<dbReference type="Proteomes" id="UP000003053">
    <property type="component" value="Unassembled WGS sequence"/>
</dbReference>
<evidence type="ECO:0000313" key="3">
    <source>
        <dbReference type="EMBL" id="EAR13575.1"/>
    </source>
</evidence>
<keyword evidence="1" id="KW-0732">Signal</keyword>
<dbReference type="InterPro" id="IPR007372">
    <property type="entry name" value="Lipid/polyisoprenoid-bd_YceI"/>
</dbReference>
<sequence>MLKTIRNVGMLIILSTFSCLSQEMVQKKTATTVTFTIRNFGFNVAGLFKEVAISSNLKSANAKELFFNAVLRVNSIFTDSDARDTHLLAPDYFDAEKYPKIVFESTAVEKISPSKYVLKGVLTIKGVDKIVETFLEIESSKSENIFLANFALDRRDFGVGGSSLVLSDNVNIKMKYVTGKN</sequence>
<keyword evidence="4" id="KW-1185">Reference proteome</keyword>
<dbReference type="InterPro" id="IPR036761">
    <property type="entry name" value="TTHA0802/YceI-like_sf"/>
</dbReference>
<dbReference type="PROSITE" id="PS51257">
    <property type="entry name" value="PROKAR_LIPOPROTEIN"/>
    <property type="match status" value="1"/>
</dbReference>
<dbReference type="STRING" id="313594.PI23P_03737"/>
<dbReference type="Pfam" id="PF04264">
    <property type="entry name" value="YceI"/>
    <property type="match status" value="1"/>
</dbReference>
<gene>
    <name evidence="3" type="ORF">PI23P_03737</name>
</gene>
<comment type="caution">
    <text evidence="3">The sequence shown here is derived from an EMBL/GenBank/DDBJ whole genome shotgun (WGS) entry which is preliminary data.</text>
</comment>
<dbReference type="OrthoDB" id="9811006at2"/>
<accession>A4BX84</accession>
<reference evidence="3 4" key="1">
    <citation type="submission" date="2006-02" db="EMBL/GenBank/DDBJ databases">
        <authorList>
            <person name="Murray A."/>
            <person name="Staley J."/>
            <person name="Ferriera S."/>
            <person name="Johnson J."/>
            <person name="Kravitz S."/>
            <person name="Halpern A."/>
            <person name="Remington K."/>
            <person name="Beeson K."/>
            <person name="Tran B."/>
            <person name="Rogers Y.-H."/>
            <person name="Friedman R."/>
            <person name="Venter J.C."/>
        </authorList>
    </citation>
    <scope>NUCLEOTIDE SEQUENCE [LARGE SCALE GENOMIC DNA]</scope>
    <source>
        <strain evidence="3 4">23-P</strain>
    </source>
</reference>
<dbReference type="PANTHER" id="PTHR34406:SF1">
    <property type="entry name" value="PROTEIN YCEI"/>
    <property type="match status" value="1"/>
</dbReference>
<dbReference type="RefSeq" id="WP_004569373.1">
    <property type="nucleotide sequence ID" value="NZ_CH724148.1"/>
</dbReference>
<feature type="signal peptide" evidence="1">
    <location>
        <begin position="1"/>
        <end position="21"/>
    </location>
</feature>
<dbReference type="eggNOG" id="COG2353">
    <property type="taxonomic scope" value="Bacteria"/>
</dbReference>
<dbReference type="EMBL" id="AAOG01000001">
    <property type="protein sequence ID" value="EAR13575.1"/>
    <property type="molecule type" value="Genomic_DNA"/>
</dbReference>
<dbReference type="AlphaFoldDB" id="A4BX84"/>
<dbReference type="SUPFAM" id="SSF101874">
    <property type="entry name" value="YceI-like"/>
    <property type="match status" value="1"/>
</dbReference>
<organism evidence="3 4">
    <name type="scientific">Polaribacter irgensii 23-P</name>
    <dbReference type="NCBI Taxonomy" id="313594"/>
    <lineage>
        <taxon>Bacteria</taxon>
        <taxon>Pseudomonadati</taxon>
        <taxon>Bacteroidota</taxon>
        <taxon>Flavobacteriia</taxon>
        <taxon>Flavobacteriales</taxon>
        <taxon>Flavobacteriaceae</taxon>
    </lineage>
</organism>
<dbReference type="HOGENOM" id="CLU_071003_3_0_10"/>
<feature type="chain" id="PRO_5002665450" evidence="1">
    <location>
        <begin position="22"/>
        <end position="181"/>
    </location>
</feature>
<dbReference type="Gene3D" id="2.40.128.110">
    <property type="entry name" value="Lipid/polyisoprenoid-binding, YceI-like"/>
    <property type="match status" value="1"/>
</dbReference>
<dbReference type="SMART" id="SM00867">
    <property type="entry name" value="YceI"/>
    <property type="match status" value="1"/>
</dbReference>
<proteinExistence type="predicted"/>
<dbReference type="PANTHER" id="PTHR34406">
    <property type="entry name" value="PROTEIN YCEI"/>
    <property type="match status" value="1"/>
</dbReference>
<name>A4BX84_9FLAO</name>